<dbReference type="InterPro" id="IPR050090">
    <property type="entry name" value="Tyrosine_recombinase_XerCD"/>
</dbReference>
<dbReference type="GO" id="GO:0015074">
    <property type="term" value="P:DNA integration"/>
    <property type="evidence" value="ECO:0007669"/>
    <property type="project" value="UniProtKB-KW"/>
</dbReference>
<dbReference type="PANTHER" id="PTHR30349">
    <property type="entry name" value="PHAGE INTEGRASE-RELATED"/>
    <property type="match status" value="1"/>
</dbReference>
<organism evidence="7 8">
    <name type="scientific">Thermomonospora echinospora</name>
    <dbReference type="NCBI Taxonomy" id="1992"/>
    <lineage>
        <taxon>Bacteria</taxon>
        <taxon>Bacillati</taxon>
        <taxon>Actinomycetota</taxon>
        <taxon>Actinomycetes</taxon>
        <taxon>Streptosporangiales</taxon>
        <taxon>Thermomonosporaceae</taxon>
        <taxon>Thermomonospora</taxon>
    </lineage>
</organism>
<dbReference type="PROSITE" id="PS51898">
    <property type="entry name" value="TYR_RECOMBINASE"/>
    <property type="match status" value="1"/>
</dbReference>
<dbReference type="InterPro" id="IPR004107">
    <property type="entry name" value="Integrase_SAM-like_N"/>
</dbReference>
<sequence length="315" mass="35020">MTTTSSNNVVPLAAAVTLGEAAEQFLARRDLDADTLRSYGQMLRRLRRELGDTVPLAGLTADQAAAVFTAAWDDAAPRTWNRHRSALRSFTTWAADRGQVTTDLAALIERRPEKHDRTRVIDRHTVDALLADPKVALREKALRRLAYESAARADEVLALNIEDLDLANKRGQITGKGGDIRWIHWQSGTARLLPRLIGGRTSGPLFLADRRPAPARTPAAADLCPHTGRSRLSYERAEYLFKQSTKKHDRRKRGFTLHQLRHSRLTHLAEDGWSAPMLMGLSGHTNIRSLAIYTNVTAEAVGAALAKQDPARRHR</sequence>
<dbReference type="Proteomes" id="UP000236723">
    <property type="component" value="Unassembled WGS sequence"/>
</dbReference>
<gene>
    <name evidence="7" type="ORF">SAMN04489712_14411</name>
</gene>
<evidence type="ECO:0000256" key="4">
    <source>
        <dbReference type="PROSITE-ProRule" id="PRU01248"/>
    </source>
</evidence>
<dbReference type="Gene3D" id="1.10.150.130">
    <property type="match status" value="1"/>
</dbReference>
<keyword evidence="3" id="KW-0233">DNA recombination</keyword>
<dbReference type="PROSITE" id="PS51900">
    <property type="entry name" value="CB"/>
    <property type="match status" value="1"/>
</dbReference>
<evidence type="ECO:0000256" key="2">
    <source>
        <dbReference type="ARBA" id="ARBA00023125"/>
    </source>
</evidence>
<keyword evidence="8" id="KW-1185">Reference proteome</keyword>
<dbReference type="InterPro" id="IPR044068">
    <property type="entry name" value="CB"/>
</dbReference>
<dbReference type="GO" id="GO:0003677">
    <property type="term" value="F:DNA binding"/>
    <property type="evidence" value="ECO:0007669"/>
    <property type="project" value="UniProtKB-UniRule"/>
</dbReference>
<dbReference type="Pfam" id="PF00589">
    <property type="entry name" value="Phage_integrase"/>
    <property type="match status" value="1"/>
</dbReference>
<name>A0A1H6EBP1_9ACTN</name>
<dbReference type="InterPro" id="IPR013762">
    <property type="entry name" value="Integrase-like_cat_sf"/>
</dbReference>
<keyword evidence="2 4" id="KW-0238">DNA-binding</keyword>
<dbReference type="Pfam" id="PF02899">
    <property type="entry name" value="Phage_int_SAM_1"/>
    <property type="match status" value="1"/>
</dbReference>
<dbReference type="CDD" id="cd00397">
    <property type="entry name" value="DNA_BRE_C"/>
    <property type="match status" value="1"/>
</dbReference>
<evidence type="ECO:0000259" key="6">
    <source>
        <dbReference type="PROSITE" id="PS51900"/>
    </source>
</evidence>
<protein>
    <submittedName>
        <fullName evidence="7">Site-specific recombinase XerD</fullName>
    </submittedName>
</protein>
<evidence type="ECO:0000256" key="1">
    <source>
        <dbReference type="ARBA" id="ARBA00022908"/>
    </source>
</evidence>
<dbReference type="InterPro" id="IPR011010">
    <property type="entry name" value="DNA_brk_join_enz"/>
</dbReference>
<evidence type="ECO:0000313" key="7">
    <source>
        <dbReference type="EMBL" id="SEG94215.1"/>
    </source>
</evidence>
<dbReference type="PANTHER" id="PTHR30349:SF81">
    <property type="entry name" value="TYROSINE RECOMBINASE XERC"/>
    <property type="match status" value="1"/>
</dbReference>
<accession>A0A1H6EBP1</accession>
<dbReference type="GO" id="GO:0006310">
    <property type="term" value="P:DNA recombination"/>
    <property type="evidence" value="ECO:0007669"/>
    <property type="project" value="UniProtKB-KW"/>
</dbReference>
<feature type="domain" description="Tyr recombinase" evidence="5">
    <location>
        <begin position="116"/>
        <end position="306"/>
    </location>
</feature>
<dbReference type="SUPFAM" id="SSF56349">
    <property type="entry name" value="DNA breaking-rejoining enzymes"/>
    <property type="match status" value="1"/>
</dbReference>
<dbReference type="Gene3D" id="1.10.443.10">
    <property type="entry name" value="Intergrase catalytic core"/>
    <property type="match status" value="1"/>
</dbReference>
<dbReference type="InterPro" id="IPR002104">
    <property type="entry name" value="Integrase_catalytic"/>
</dbReference>
<dbReference type="EMBL" id="FNVO01000044">
    <property type="protein sequence ID" value="SEG94215.1"/>
    <property type="molecule type" value="Genomic_DNA"/>
</dbReference>
<dbReference type="RefSeq" id="WP_235018394.1">
    <property type="nucleotide sequence ID" value="NZ_FNVO01000044.1"/>
</dbReference>
<reference evidence="8" key="1">
    <citation type="submission" date="2016-10" db="EMBL/GenBank/DDBJ databases">
        <authorList>
            <person name="Varghese N."/>
            <person name="Submissions S."/>
        </authorList>
    </citation>
    <scope>NUCLEOTIDE SEQUENCE [LARGE SCALE GENOMIC DNA]</scope>
    <source>
        <strain evidence="8">DSM 43163</strain>
    </source>
</reference>
<evidence type="ECO:0000313" key="8">
    <source>
        <dbReference type="Proteomes" id="UP000236723"/>
    </source>
</evidence>
<feature type="domain" description="Core-binding (CB)" evidence="6">
    <location>
        <begin position="16"/>
        <end position="95"/>
    </location>
</feature>
<dbReference type="AlphaFoldDB" id="A0A1H6EBP1"/>
<evidence type="ECO:0000256" key="3">
    <source>
        <dbReference type="ARBA" id="ARBA00023172"/>
    </source>
</evidence>
<keyword evidence="1" id="KW-0229">DNA integration</keyword>
<evidence type="ECO:0000259" key="5">
    <source>
        <dbReference type="PROSITE" id="PS51898"/>
    </source>
</evidence>
<proteinExistence type="predicted"/>
<dbReference type="InterPro" id="IPR010998">
    <property type="entry name" value="Integrase_recombinase_N"/>
</dbReference>